<comment type="caution">
    <text evidence="1">The sequence shown here is derived from an EMBL/GenBank/DDBJ whole genome shotgun (WGS) entry which is preliminary data.</text>
</comment>
<name>A0ACA9PTX5_9GLOM</name>
<dbReference type="Proteomes" id="UP000789920">
    <property type="component" value="Unassembled WGS sequence"/>
</dbReference>
<evidence type="ECO:0000313" key="1">
    <source>
        <dbReference type="EMBL" id="CAG8724043.1"/>
    </source>
</evidence>
<gene>
    <name evidence="1" type="ORF">RPERSI_LOCUS11546</name>
</gene>
<reference evidence="1" key="1">
    <citation type="submission" date="2021-06" db="EMBL/GenBank/DDBJ databases">
        <authorList>
            <person name="Kallberg Y."/>
            <person name="Tangrot J."/>
            <person name="Rosling A."/>
        </authorList>
    </citation>
    <scope>NUCLEOTIDE SEQUENCE</scope>
    <source>
        <strain evidence="1">MA461A</strain>
    </source>
</reference>
<dbReference type="EMBL" id="CAJVQC010023822">
    <property type="protein sequence ID" value="CAG8724043.1"/>
    <property type="molecule type" value="Genomic_DNA"/>
</dbReference>
<proteinExistence type="predicted"/>
<sequence>MYLMETCPEQGFIKLASYENQLIPGSFGTAMQNFIPQDFKQTS</sequence>
<organism evidence="1 2">
    <name type="scientific">Racocetra persica</name>
    <dbReference type="NCBI Taxonomy" id="160502"/>
    <lineage>
        <taxon>Eukaryota</taxon>
        <taxon>Fungi</taxon>
        <taxon>Fungi incertae sedis</taxon>
        <taxon>Mucoromycota</taxon>
        <taxon>Glomeromycotina</taxon>
        <taxon>Glomeromycetes</taxon>
        <taxon>Diversisporales</taxon>
        <taxon>Gigasporaceae</taxon>
        <taxon>Racocetra</taxon>
    </lineage>
</organism>
<keyword evidence="2" id="KW-1185">Reference proteome</keyword>
<protein>
    <submittedName>
        <fullName evidence="1">17158_t:CDS:1</fullName>
    </submittedName>
</protein>
<accession>A0ACA9PTX5</accession>
<evidence type="ECO:0000313" key="2">
    <source>
        <dbReference type="Proteomes" id="UP000789920"/>
    </source>
</evidence>